<sequence>MTQRTQIGKAVPSAYRAMLALSNEVEKAAADAGLDRLLVELVKIRASQLNGCAFCLDMHTADAVKAGEDARRLFVLDAWRETELYSEQERAALEFTEVVTRLAQTQDVPDEVYARAREAFTEDQYAVVLWMIIVINSWNRVAVPGRQPLPRRSA</sequence>
<dbReference type="EMBL" id="MSIE01000056">
    <property type="protein sequence ID" value="OLF13379.1"/>
    <property type="molecule type" value="Genomic_DNA"/>
</dbReference>
<evidence type="ECO:0000313" key="3">
    <source>
        <dbReference type="Proteomes" id="UP000185596"/>
    </source>
</evidence>
<dbReference type="OrthoDB" id="5185109at2"/>
<keyword evidence="2" id="KW-0575">Peroxidase</keyword>
<dbReference type="InterPro" id="IPR029032">
    <property type="entry name" value="AhpD-like"/>
</dbReference>
<feature type="domain" description="Carboxymuconolactone decarboxylase-like" evidence="1">
    <location>
        <begin position="14"/>
        <end position="97"/>
    </location>
</feature>
<dbReference type="RefSeq" id="WP_075128625.1">
    <property type="nucleotide sequence ID" value="NZ_MSIE01000056.1"/>
</dbReference>
<dbReference type="NCBIfam" id="TIGR00778">
    <property type="entry name" value="ahpD_dom"/>
    <property type="match status" value="1"/>
</dbReference>
<name>A0A1Q8CG85_9PSEU</name>
<dbReference type="GO" id="GO:0051920">
    <property type="term" value="F:peroxiredoxin activity"/>
    <property type="evidence" value="ECO:0007669"/>
    <property type="project" value="InterPro"/>
</dbReference>
<gene>
    <name evidence="2" type="ORF">BU204_27270</name>
</gene>
<dbReference type="PANTHER" id="PTHR34846">
    <property type="entry name" value="4-CARBOXYMUCONOLACTONE DECARBOXYLASE FAMILY PROTEIN (AFU_ORTHOLOGUE AFUA_6G11590)"/>
    <property type="match status" value="1"/>
</dbReference>
<reference evidence="2 3" key="1">
    <citation type="submission" date="2016-12" db="EMBL/GenBank/DDBJ databases">
        <title>The draft genome sequence of Actinophytocola sp. 11-183.</title>
        <authorList>
            <person name="Wang W."/>
            <person name="Yuan L."/>
        </authorList>
    </citation>
    <scope>NUCLEOTIDE SEQUENCE [LARGE SCALE GENOMIC DNA]</scope>
    <source>
        <strain evidence="2 3">11-183</strain>
    </source>
</reference>
<dbReference type="InterPro" id="IPR003779">
    <property type="entry name" value="CMD-like"/>
</dbReference>
<proteinExistence type="predicted"/>
<dbReference type="InterPro" id="IPR004675">
    <property type="entry name" value="AhpD_core"/>
</dbReference>
<dbReference type="Gene3D" id="1.20.1290.10">
    <property type="entry name" value="AhpD-like"/>
    <property type="match status" value="1"/>
</dbReference>
<dbReference type="Proteomes" id="UP000185596">
    <property type="component" value="Unassembled WGS sequence"/>
</dbReference>
<evidence type="ECO:0000259" key="1">
    <source>
        <dbReference type="Pfam" id="PF02627"/>
    </source>
</evidence>
<accession>A0A1Q8CG85</accession>
<dbReference type="STRING" id="1912961.BU204_27270"/>
<comment type="caution">
    <text evidence="2">The sequence shown here is derived from an EMBL/GenBank/DDBJ whole genome shotgun (WGS) entry which is preliminary data.</text>
</comment>
<evidence type="ECO:0000313" key="2">
    <source>
        <dbReference type="EMBL" id="OLF13379.1"/>
    </source>
</evidence>
<keyword evidence="2" id="KW-0560">Oxidoreductase</keyword>
<dbReference type="AlphaFoldDB" id="A0A1Q8CG85"/>
<keyword evidence="3" id="KW-1185">Reference proteome</keyword>
<dbReference type="SUPFAM" id="SSF69118">
    <property type="entry name" value="AhpD-like"/>
    <property type="match status" value="1"/>
</dbReference>
<dbReference type="Pfam" id="PF02627">
    <property type="entry name" value="CMD"/>
    <property type="match status" value="1"/>
</dbReference>
<organism evidence="2 3">
    <name type="scientific">Actinophytocola xanthii</name>
    <dbReference type="NCBI Taxonomy" id="1912961"/>
    <lineage>
        <taxon>Bacteria</taxon>
        <taxon>Bacillati</taxon>
        <taxon>Actinomycetota</taxon>
        <taxon>Actinomycetes</taxon>
        <taxon>Pseudonocardiales</taxon>
        <taxon>Pseudonocardiaceae</taxon>
    </lineage>
</organism>
<dbReference type="PANTHER" id="PTHR34846:SF10">
    <property type="entry name" value="CYTOPLASMIC PROTEIN"/>
    <property type="match status" value="1"/>
</dbReference>
<protein>
    <submittedName>
        <fullName evidence="2">Alkylhydroperoxidase</fullName>
    </submittedName>
</protein>